<evidence type="ECO:0000313" key="2">
    <source>
        <dbReference type="EMBL" id="GAA5495197.1"/>
    </source>
</evidence>
<keyword evidence="3" id="KW-1185">Reference proteome</keyword>
<evidence type="ECO:0000313" key="3">
    <source>
        <dbReference type="Proteomes" id="UP001424741"/>
    </source>
</evidence>
<proteinExistence type="predicted"/>
<dbReference type="Pfam" id="PF07721">
    <property type="entry name" value="TPR_4"/>
    <property type="match status" value="2"/>
</dbReference>
<name>A0ABP9V1L9_9BACT</name>
<dbReference type="Gene3D" id="1.25.40.10">
    <property type="entry name" value="Tetratricopeptide repeat domain"/>
    <property type="match status" value="2"/>
</dbReference>
<feature type="transmembrane region" description="Helical" evidence="1">
    <location>
        <begin position="80"/>
        <end position="99"/>
    </location>
</feature>
<keyword evidence="1" id="KW-0812">Transmembrane</keyword>
<reference evidence="2 3" key="1">
    <citation type="submission" date="2024-02" db="EMBL/GenBank/DDBJ databases">
        <title>Rubritalea halochordaticola NBRC 107102.</title>
        <authorList>
            <person name="Ichikawa N."/>
            <person name="Katano-Makiyama Y."/>
            <person name="Hidaka K."/>
        </authorList>
    </citation>
    <scope>NUCLEOTIDE SEQUENCE [LARGE SCALE GENOMIC DNA]</scope>
    <source>
        <strain evidence="2 3">NBRC 107102</strain>
    </source>
</reference>
<organism evidence="2 3">
    <name type="scientific">Rubritalea halochordaticola</name>
    <dbReference type="NCBI Taxonomy" id="714537"/>
    <lineage>
        <taxon>Bacteria</taxon>
        <taxon>Pseudomonadati</taxon>
        <taxon>Verrucomicrobiota</taxon>
        <taxon>Verrucomicrobiia</taxon>
        <taxon>Verrucomicrobiales</taxon>
        <taxon>Rubritaleaceae</taxon>
        <taxon>Rubritalea</taxon>
    </lineage>
</organism>
<keyword evidence="1" id="KW-1133">Transmembrane helix</keyword>
<evidence type="ECO:0000256" key="1">
    <source>
        <dbReference type="SAM" id="Phobius"/>
    </source>
</evidence>
<comment type="caution">
    <text evidence="2">The sequence shown here is derived from an EMBL/GenBank/DDBJ whole genome shotgun (WGS) entry which is preliminary data.</text>
</comment>
<dbReference type="EMBL" id="BAABRL010000003">
    <property type="protein sequence ID" value="GAA5495197.1"/>
    <property type="molecule type" value="Genomic_DNA"/>
</dbReference>
<keyword evidence="1" id="KW-0472">Membrane</keyword>
<gene>
    <name evidence="2" type="ORF">Rhal01_01372</name>
</gene>
<dbReference type="InterPro" id="IPR011990">
    <property type="entry name" value="TPR-like_helical_dom_sf"/>
</dbReference>
<protein>
    <recommendedName>
        <fullName evidence="4">Tetratricopeptide repeat protein</fullName>
    </recommendedName>
</protein>
<accession>A0ABP9V1L9</accession>
<dbReference type="InterPro" id="IPR011717">
    <property type="entry name" value="TPR-4"/>
</dbReference>
<dbReference type="Proteomes" id="UP001424741">
    <property type="component" value="Unassembled WGS sequence"/>
</dbReference>
<evidence type="ECO:0008006" key="4">
    <source>
        <dbReference type="Google" id="ProtNLM"/>
    </source>
</evidence>
<sequence length="568" mass="65426">MRNPYHTRGMRRLRREWKIIYPLAAVLRLPEYLYWCLQRGGEWLGDKMAQIHWTRGPMAPVAGFFRFVGYWFRSRPYGKLVFALPILLGILAVSSIYFISVNRNRGGSEEKYYENANEALTGGDYKKADFLFAKVLHYRRYKDDPQVLYRAMVAAYANGNFFRFNDLRVRLVGELNYEPAKAWYVSTMMQRLNPNDQQLTSELMKICLEMVESGETASWGSAWRVRLAKLYQRLGRVDDALALLEDVASPTVEERSQLSVLYVLDDQRQEAKKNLEATLAQIAREDPMFETYLSHWAECKVVLASQTDTVEDAVKHLEDALLMVAKEKNKADANIALLDEWYSGLQVKLILEYSRQTDGKSLVYQCAEEAISGTSIHPFVGGMVNDLADENSELSFRLGNLDAAVAEYGGAISHLALSLRSWDQGDFEQARRHMQVAKWLHPKNMVTVLHLATLDRVKRARAKDAERVFRGTEESEISKVHRLFEEQVRIDPSREADVMIERARLYAADESWQEIVEMMDSHVGDWEPDDAEIGYRILIQASQAQGKMVDVEKYRTELESLDKLSRKR</sequence>